<evidence type="ECO:0000313" key="6">
    <source>
        <dbReference type="Proteomes" id="UP000181942"/>
    </source>
</evidence>
<dbReference type="Gene3D" id="2.30.110.10">
    <property type="entry name" value="Electron Transport, Fmn-binding Protein, Chain A"/>
    <property type="match status" value="1"/>
</dbReference>
<dbReference type="SUPFAM" id="SSF50475">
    <property type="entry name" value="FMN-binding split barrel"/>
    <property type="match status" value="1"/>
</dbReference>
<dbReference type="Pfam" id="PF01613">
    <property type="entry name" value="Flavin_Reduct"/>
    <property type="match status" value="1"/>
</dbReference>
<dbReference type="InterPro" id="IPR002563">
    <property type="entry name" value="Flavin_Rdtase-like_dom"/>
</dbReference>
<dbReference type="EMBL" id="FONR01000009">
    <property type="protein sequence ID" value="SFF62439.1"/>
    <property type="molecule type" value="Genomic_DNA"/>
</dbReference>
<proteinExistence type="inferred from homology"/>
<reference evidence="5 6" key="1">
    <citation type="submission" date="2016-10" db="EMBL/GenBank/DDBJ databases">
        <authorList>
            <person name="de Groot N.N."/>
        </authorList>
    </citation>
    <scope>NUCLEOTIDE SEQUENCE [LARGE SCALE GENOMIC DNA]</scope>
    <source>
        <strain evidence="5 6">OK461</strain>
    </source>
</reference>
<evidence type="ECO:0000313" key="5">
    <source>
        <dbReference type="EMBL" id="SFF62439.1"/>
    </source>
</evidence>
<dbReference type="GO" id="GO:0016646">
    <property type="term" value="F:oxidoreductase activity, acting on the CH-NH group of donors, NAD or NADP as acceptor"/>
    <property type="evidence" value="ECO:0007669"/>
    <property type="project" value="UniProtKB-ARBA"/>
</dbReference>
<gene>
    <name evidence="5" type="ORF">SAMN02787118_109361</name>
</gene>
<keyword evidence="2" id="KW-0285">Flavoprotein</keyword>
<dbReference type="RefSeq" id="WP_075029568.1">
    <property type="nucleotide sequence ID" value="NZ_FONR01000009.1"/>
</dbReference>
<feature type="domain" description="Flavin reductase like" evidence="4">
    <location>
        <begin position="17"/>
        <end position="167"/>
    </location>
</feature>
<dbReference type="AlphaFoldDB" id="A0A1I2K7Z3"/>
<organism evidence="5 6">
    <name type="scientific">Streptomyces mirabilis</name>
    <dbReference type="NCBI Taxonomy" id="68239"/>
    <lineage>
        <taxon>Bacteria</taxon>
        <taxon>Bacillati</taxon>
        <taxon>Actinomycetota</taxon>
        <taxon>Actinomycetes</taxon>
        <taxon>Kitasatosporales</taxon>
        <taxon>Streptomycetaceae</taxon>
        <taxon>Streptomyces</taxon>
    </lineage>
</organism>
<sequence length="188" mass="20708">MITVKDLQPHPLDQVHRLIEPGPVILVTTRHRGIPNVMTNGFNMMVRHDPPLIACTIGPWDHSYQALVETGECVISVPTADMAATVVDIGNCSGADVDKFEEFDLTVVSGAEVQAPLVAECFANIECRVADSSLVAPYSLFLLEAVRAWTDPSQPQPQLFHHRGDGTFTLDGPTVDLKDRMTKWQYLV</sequence>
<dbReference type="InterPro" id="IPR012349">
    <property type="entry name" value="Split_barrel_FMN-bd"/>
</dbReference>
<evidence type="ECO:0000256" key="2">
    <source>
        <dbReference type="ARBA" id="ARBA00022630"/>
    </source>
</evidence>
<dbReference type="GO" id="GO:0010181">
    <property type="term" value="F:FMN binding"/>
    <property type="evidence" value="ECO:0007669"/>
    <property type="project" value="InterPro"/>
</dbReference>
<dbReference type="InterPro" id="IPR052174">
    <property type="entry name" value="Flavoredoxin"/>
</dbReference>
<comment type="cofactor">
    <cofactor evidence="1">
        <name>FMN</name>
        <dbReference type="ChEBI" id="CHEBI:58210"/>
    </cofactor>
</comment>
<dbReference type="Proteomes" id="UP000181942">
    <property type="component" value="Unassembled WGS sequence"/>
</dbReference>
<name>A0A1I2K7Z3_9ACTN</name>
<evidence type="ECO:0000256" key="1">
    <source>
        <dbReference type="ARBA" id="ARBA00001917"/>
    </source>
</evidence>
<protein>
    <submittedName>
        <fullName evidence="5">NADH-FMN oxidoreductase RutF, flavin reductase (DIM6/NTAB) family</fullName>
    </submittedName>
</protein>
<dbReference type="PANTHER" id="PTHR43567">
    <property type="entry name" value="FLAVOREDOXIN-RELATED-RELATED"/>
    <property type="match status" value="1"/>
</dbReference>
<accession>A0A1I2K7Z3</accession>
<evidence type="ECO:0000259" key="4">
    <source>
        <dbReference type="SMART" id="SM00903"/>
    </source>
</evidence>
<evidence type="ECO:0000256" key="3">
    <source>
        <dbReference type="ARBA" id="ARBA00038054"/>
    </source>
</evidence>
<dbReference type="SMART" id="SM00903">
    <property type="entry name" value="Flavin_Reduct"/>
    <property type="match status" value="1"/>
</dbReference>
<dbReference type="OrthoDB" id="9792436at2"/>
<dbReference type="PANTHER" id="PTHR43567:SF1">
    <property type="entry name" value="FLAVOREDOXIN"/>
    <property type="match status" value="1"/>
</dbReference>
<comment type="similarity">
    <text evidence="3">Belongs to the flavoredoxin family.</text>
</comment>